<dbReference type="Proteomes" id="UP000279275">
    <property type="component" value="Unassembled WGS sequence"/>
</dbReference>
<feature type="domain" description="O-methyltransferase dimerisation" evidence="6">
    <location>
        <begin position="40"/>
        <end position="111"/>
    </location>
</feature>
<keyword evidence="8" id="KW-1185">Reference proteome</keyword>
<dbReference type="InterPro" id="IPR036388">
    <property type="entry name" value="WH-like_DNA-bd_sf"/>
</dbReference>
<dbReference type="Pfam" id="PF00891">
    <property type="entry name" value="Methyltransf_2"/>
    <property type="match status" value="1"/>
</dbReference>
<reference evidence="7 8" key="1">
    <citation type="submission" date="2018-10" db="EMBL/GenBank/DDBJ databases">
        <title>Isolation from cow dung.</title>
        <authorList>
            <person name="Ling L."/>
        </authorList>
    </citation>
    <scope>NUCLEOTIDE SEQUENCE [LARGE SCALE GENOMIC DNA]</scope>
    <source>
        <strain evidence="7 8">NEAU-LL90</strain>
    </source>
</reference>
<dbReference type="EMBL" id="RFFH01000009">
    <property type="protein sequence ID" value="RMI30629.1"/>
    <property type="molecule type" value="Genomic_DNA"/>
</dbReference>
<evidence type="ECO:0000256" key="3">
    <source>
        <dbReference type="ARBA" id="ARBA00022691"/>
    </source>
</evidence>
<dbReference type="SUPFAM" id="SSF53335">
    <property type="entry name" value="S-adenosyl-L-methionine-dependent methyltransferases"/>
    <property type="match status" value="1"/>
</dbReference>
<dbReference type="InterPro" id="IPR036390">
    <property type="entry name" value="WH_DNA-bd_sf"/>
</dbReference>
<evidence type="ECO:0000256" key="1">
    <source>
        <dbReference type="ARBA" id="ARBA00022603"/>
    </source>
</evidence>
<feature type="active site" description="Proton acceptor" evidence="4">
    <location>
        <position position="273"/>
    </location>
</feature>
<protein>
    <submittedName>
        <fullName evidence="7">Hydroxyneurosporene methyltransferase</fullName>
    </submittedName>
</protein>
<keyword evidence="2 7" id="KW-0808">Transferase</keyword>
<dbReference type="InterPro" id="IPR012967">
    <property type="entry name" value="COMT_dimerisation"/>
</dbReference>
<dbReference type="PANTHER" id="PTHR43712:SF2">
    <property type="entry name" value="O-METHYLTRANSFERASE CICE"/>
    <property type="match status" value="1"/>
</dbReference>
<dbReference type="Gene3D" id="3.40.50.150">
    <property type="entry name" value="Vaccinia Virus protein VP39"/>
    <property type="match status" value="1"/>
</dbReference>
<dbReference type="PANTHER" id="PTHR43712">
    <property type="entry name" value="PUTATIVE (AFU_ORTHOLOGUE AFUA_4G14580)-RELATED"/>
    <property type="match status" value="1"/>
</dbReference>
<dbReference type="AlphaFoldDB" id="A0A3M2KYR4"/>
<dbReference type="InterPro" id="IPR001077">
    <property type="entry name" value="COMT_C"/>
</dbReference>
<name>A0A3M2KYR4_9NOCA</name>
<dbReference type="Pfam" id="PF08100">
    <property type="entry name" value="Dimerisation"/>
    <property type="match status" value="1"/>
</dbReference>
<dbReference type="PIRSF" id="PIRSF005739">
    <property type="entry name" value="O-mtase"/>
    <property type="match status" value="1"/>
</dbReference>
<evidence type="ECO:0000256" key="2">
    <source>
        <dbReference type="ARBA" id="ARBA00022679"/>
    </source>
</evidence>
<evidence type="ECO:0000313" key="7">
    <source>
        <dbReference type="EMBL" id="RMI30629.1"/>
    </source>
</evidence>
<gene>
    <name evidence="7" type="ORF">EBN03_21455</name>
</gene>
<dbReference type="Gene3D" id="1.10.287.1350">
    <property type="match status" value="1"/>
</dbReference>
<proteinExistence type="predicted"/>
<dbReference type="GO" id="GO:0046983">
    <property type="term" value="F:protein dimerization activity"/>
    <property type="evidence" value="ECO:0007669"/>
    <property type="project" value="InterPro"/>
</dbReference>
<evidence type="ECO:0000313" key="8">
    <source>
        <dbReference type="Proteomes" id="UP000279275"/>
    </source>
</evidence>
<dbReference type="GO" id="GO:0032259">
    <property type="term" value="P:methylation"/>
    <property type="evidence" value="ECO:0007669"/>
    <property type="project" value="UniProtKB-KW"/>
</dbReference>
<dbReference type="RefSeq" id="WP_122189867.1">
    <property type="nucleotide sequence ID" value="NZ_RFFH01000009.1"/>
</dbReference>
<dbReference type="OrthoDB" id="4145676at2"/>
<dbReference type="Gene3D" id="1.10.10.10">
    <property type="entry name" value="Winged helix-like DNA-binding domain superfamily/Winged helix DNA-binding domain"/>
    <property type="match status" value="1"/>
</dbReference>
<keyword evidence="3" id="KW-0949">S-adenosyl-L-methionine</keyword>
<dbReference type="PROSITE" id="PS51683">
    <property type="entry name" value="SAM_OMT_II"/>
    <property type="match status" value="1"/>
</dbReference>
<evidence type="ECO:0000259" key="6">
    <source>
        <dbReference type="Pfam" id="PF08100"/>
    </source>
</evidence>
<evidence type="ECO:0000259" key="5">
    <source>
        <dbReference type="Pfam" id="PF00891"/>
    </source>
</evidence>
<comment type="caution">
    <text evidence="7">The sequence shown here is derived from an EMBL/GenBank/DDBJ whole genome shotgun (WGS) entry which is preliminary data.</text>
</comment>
<organism evidence="7 8">
    <name type="scientific">Nocardia stercoris</name>
    <dbReference type="NCBI Taxonomy" id="2483361"/>
    <lineage>
        <taxon>Bacteria</taxon>
        <taxon>Bacillati</taxon>
        <taxon>Actinomycetota</taxon>
        <taxon>Actinomycetes</taxon>
        <taxon>Mycobacteriales</taxon>
        <taxon>Nocardiaceae</taxon>
        <taxon>Nocardia</taxon>
    </lineage>
</organism>
<dbReference type="InterPro" id="IPR016461">
    <property type="entry name" value="COMT-like"/>
</dbReference>
<feature type="domain" description="O-methyltransferase C-terminal" evidence="5">
    <location>
        <begin position="137"/>
        <end position="342"/>
    </location>
</feature>
<dbReference type="GO" id="GO:0008171">
    <property type="term" value="F:O-methyltransferase activity"/>
    <property type="evidence" value="ECO:0007669"/>
    <property type="project" value="InterPro"/>
</dbReference>
<evidence type="ECO:0000256" key="4">
    <source>
        <dbReference type="PIRSR" id="PIRSR005739-1"/>
    </source>
</evidence>
<keyword evidence="1 7" id="KW-0489">Methyltransferase</keyword>
<dbReference type="InterPro" id="IPR029063">
    <property type="entry name" value="SAM-dependent_MTases_sf"/>
</dbReference>
<sequence length="363" mass="39937">MVSVRPTLPPLPVLHMMGRLRDSLVVAQRRSVPAPVALLEILQGGFLAQVLCTAAELGVADVLAEGPMPIETLASRVDADPDALARLLRPLVAEGIFAHTGDVYRMTGLAQPLRSDGPVSMRSAARFFGSSKHREWWSRLAESVRTGSTMADRVLGMPFFDFLARDRQFGELFDSSMTSFSELALEPTLTAYDFSPYRTIVDVAGGRGRLLTAILQHTPTAEGILFDLPEVVEPVPAVLARDGLADRCRVEAGSFFDSVPAGADAYILKHIVHDWPDAEVARILANIRSAMSDTARLLVIELVLPDDNRRHFGNLLDLEMLLGTGGRERTEQGYRDLFRANGLELVRRVETTTPDNILEVRRI</sequence>
<accession>A0A3M2KYR4</accession>
<dbReference type="SUPFAM" id="SSF46785">
    <property type="entry name" value="Winged helix' DNA-binding domain"/>
    <property type="match status" value="1"/>
</dbReference>